<dbReference type="EMBL" id="MN739503">
    <property type="protein sequence ID" value="QHT08899.1"/>
    <property type="molecule type" value="Genomic_DNA"/>
</dbReference>
<evidence type="ECO:0000256" key="6">
    <source>
        <dbReference type="ARBA" id="ARBA00022723"/>
    </source>
</evidence>
<evidence type="ECO:0000256" key="4">
    <source>
        <dbReference type="ARBA" id="ARBA00022679"/>
    </source>
</evidence>
<dbReference type="SUPFAM" id="SSF53335">
    <property type="entry name" value="S-adenosyl-L-methionine-dependent methyltransferases"/>
    <property type="match status" value="1"/>
</dbReference>
<keyword evidence="5" id="KW-0949">S-adenosyl-L-methionine</keyword>
<keyword evidence="3" id="KW-0489">Methyltransferase</keyword>
<evidence type="ECO:0000256" key="10">
    <source>
        <dbReference type="ARBA" id="ARBA00047942"/>
    </source>
</evidence>
<dbReference type="InterPro" id="IPR012327">
    <property type="entry name" value="MeTrfase_D12"/>
</dbReference>
<keyword evidence="7" id="KW-0677">Repeat</keyword>
<dbReference type="PANTHER" id="PTHR30481:SF3">
    <property type="entry name" value="DNA ADENINE METHYLASE"/>
    <property type="match status" value="1"/>
</dbReference>
<dbReference type="PROSITE" id="PS00092">
    <property type="entry name" value="N6_MTASE"/>
    <property type="match status" value="1"/>
</dbReference>
<dbReference type="GO" id="GO:0009007">
    <property type="term" value="F:site-specific DNA-methyltransferase (adenine-specific) activity"/>
    <property type="evidence" value="ECO:0007669"/>
    <property type="project" value="UniProtKB-EC"/>
</dbReference>
<dbReference type="InterPro" id="IPR002052">
    <property type="entry name" value="DNA_methylase_N6_adenine_CS"/>
</dbReference>
<evidence type="ECO:0000256" key="3">
    <source>
        <dbReference type="ARBA" id="ARBA00022603"/>
    </source>
</evidence>
<comment type="catalytic activity">
    <reaction evidence="10">
        <text>a 2'-deoxyadenosine in DNA + S-adenosyl-L-methionine = an N(6)-methyl-2'-deoxyadenosine in DNA + S-adenosyl-L-homocysteine + H(+)</text>
        <dbReference type="Rhea" id="RHEA:15197"/>
        <dbReference type="Rhea" id="RHEA-COMP:12418"/>
        <dbReference type="Rhea" id="RHEA-COMP:12419"/>
        <dbReference type="ChEBI" id="CHEBI:15378"/>
        <dbReference type="ChEBI" id="CHEBI:57856"/>
        <dbReference type="ChEBI" id="CHEBI:59789"/>
        <dbReference type="ChEBI" id="CHEBI:90615"/>
        <dbReference type="ChEBI" id="CHEBI:90616"/>
        <dbReference type="EC" id="2.1.1.72"/>
    </reaction>
</comment>
<dbReference type="GO" id="GO:1904047">
    <property type="term" value="F:S-adenosyl-L-methionine binding"/>
    <property type="evidence" value="ECO:0007669"/>
    <property type="project" value="TreeGrafter"/>
</dbReference>
<evidence type="ECO:0000256" key="8">
    <source>
        <dbReference type="ARBA" id="ARBA00022771"/>
    </source>
</evidence>
<dbReference type="AlphaFoldDB" id="A0A6C0CYY7"/>
<dbReference type="GO" id="GO:0043565">
    <property type="term" value="F:sequence-specific DNA binding"/>
    <property type="evidence" value="ECO:0007669"/>
    <property type="project" value="TreeGrafter"/>
</dbReference>
<organism evidence="12">
    <name type="scientific">viral metagenome</name>
    <dbReference type="NCBI Taxonomy" id="1070528"/>
    <lineage>
        <taxon>unclassified sequences</taxon>
        <taxon>metagenomes</taxon>
        <taxon>organismal metagenomes</taxon>
    </lineage>
</organism>
<dbReference type="Gene3D" id="1.10.1020.10">
    <property type="entry name" value="Adenine-specific Methyltransferase, Domain 2"/>
    <property type="match status" value="1"/>
</dbReference>
<keyword evidence="9" id="KW-0862">Zinc</keyword>
<evidence type="ECO:0000256" key="2">
    <source>
        <dbReference type="ARBA" id="ARBA00011900"/>
    </source>
</evidence>
<dbReference type="FunFam" id="3.30.160.60:FF:000100">
    <property type="entry name" value="Zinc finger 45-like"/>
    <property type="match status" value="1"/>
</dbReference>
<dbReference type="PRINTS" id="PR00505">
    <property type="entry name" value="D12N6MTFRASE"/>
</dbReference>
<dbReference type="GO" id="GO:0032259">
    <property type="term" value="P:methylation"/>
    <property type="evidence" value="ECO:0007669"/>
    <property type="project" value="UniProtKB-KW"/>
</dbReference>
<dbReference type="Gene3D" id="3.30.160.60">
    <property type="entry name" value="Classic Zinc Finger"/>
    <property type="match status" value="1"/>
</dbReference>
<evidence type="ECO:0000313" key="12">
    <source>
        <dbReference type="EMBL" id="QHT08899.1"/>
    </source>
</evidence>
<dbReference type="PANTHER" id="PTHR30481">
    <property type="entry name" value="DNA ADENINE METHYLASE"/>
    <property type="match status" value="1"/>
</dbReference>
<comment type="similarity">
    <text evidence="1">Belongs to the N(4)/N(6)-methyltransferase family.</text>
</comment>
<dbReference type="Pfam" id="PF02086">
    <property type="entry name" value="MethyltransfD12"/>
    <property type="match status" value="1"/>
</dbReference>
<proteinExistence type="inferred from homology"/>
<dbReference type="GO" id="GO:0008270">
    <property type="term" value="F:zinc ion binding"/>
    <property type="evidence" value="ECO:0007669"/>
    <property type="project" value="UniProtKB-KW"/>
</dbReference>
<name>A0A6C0CYY7_9ZZZZ</name>
<dbReference type="InterPro" id="IPR029063">
    <property type="entry name" value="SAM-dependent_MTases_sf"/>
</dbReference>
<dbReference type="Gene3D" id="3.40.50.150">
    <property type="entry name" value="Vaccinia Virus protein VP39"/>
    <property type="match status" value="1"/>
</dbReference>
<evidence type="ECO:0000256" key="7">
    <source>
        <dbReference type="ARBA" id="ARBA00022737"/>
    </source>
</evidence>
<dbReference type="NCBIfam" id="TIGR00571">
    <property type="entry name" value="dam"/>
    <property type="match status" value="1"/>
</dbReference>
<dbReference type="EC" id="2.1.1.72" evidence="2"/>
<dbReference type="GO" id="GO:0006298">
    <property type="term" value="P:mismatch repair"/>
    <property type="evidence" value="ECO:0007669"/>
    <property type="project" value="TreeGrafter"/>
</dbReference>
<dbReference type="PROSITE" id="PS50157">
    <property type="entry name" value="ZINC_FINGER_C2H2_2"/>
    <property type="match status" value="1"/>
</dbReference>
<protein>
    <recommendedName>
        <fullName evidence="2">site-specific DNA-methyltransferase (adenine-specific)</fullName>
        <ecNumber evidence="2">2.1.1.72</ecNumber>
    </recommendedName>
</protein>
<dbReference type="InterPro" id="IPR023095">
    <property type="entry name" value="Ade_MeTrfase_dom_2"/>
</dbReference>
<accession>A0A6C0CYY7</accession>
<evidence type="ECO:0000256" key="5">
    <source>
        <dbReference type="ARBA" id="ARBA00022691"/>
    </source>
</evidence>
<feature type="domain" description="C2H2-type" evidence="11">
    <location>
        <begin position="4"/>
        <end position="37"/>
    </location>
</feature>
<evidence type="ECO:0000259" key="11">
    <source>
        <dbReference type="PROSITE" id="PS50157"/>
    </source>
</evidence>
<sequence>MGKYTCEKCGKEFSQKSHYTSHMNKKNPCVVESKIKEMIDTAVKEKLVEIKKSKPIEFEIIDEDDIIYDNKLVKDINHKKITIPKPILKWVGGKTQILDKLIVEFPTEINNYREIFLGGGSVLLTLLSYVKNGVIKIHGNIYVYDLNEPLIYIYKNIQSNHNELYNQIQQLITNFNSCGDGEINRTPKNIDEAKIAKENYYYWIRSEYNKLSFTDKKTTIGSAMFIFLNKTCFRGVFRVGPKGFNVPYGHYNNPEIINKEHLDEIHELIQNVIFECSDFNTSLNNVELNDYVYLDPPYAPETDTSFVGYTENGFNIDNHNNLFKLIHKLTETNKKMMLSNADVSLVRNNFTSEKYNITSILCKRAINSKNPEAKAKEVIIKNY</sequence>
<keyword evidence="8" id="KW-0863">Zinc-finger</keyword>
<evidence type="ECO:0000256" key="9">
    <source>
        <dbReference type="ARBA" id="ARBA00022833"/>
    </source>
</evidence>
<dbReference type="InterPro" id="IPR013087">
    <property type="entry name" value="Znf_C2H2_type"/>
</dbReference>
<dbReference type="GO" id="GO:0009307">
    <property type="term" value="P:DNA restriction-modification system"/>
    <property type="evidence" value="ECO:0007669"/>
    <property type="project" value="InterPro"/>
</dbReference>
<keyword evidence="4" id="KW-0808">Transferase</keyword>
<evidence type="ECO:0000256" key="1">
    <source>
        <dbReference type="ARBA" id="ARBA00006594"/>
    </source>
</evidence>
<reference evidence="12" key="1">
    <citation type="journal article" date="2020" name="Nature">
        <title>Giant virus diversity and host interactions through global metagenomics.</title>
        <authorList>
            <person name="Schulz F."/>
            <person name="Roux S."/>
            <person name="Paez-Espino D."/>
            <person name="Jungbluth S."/>
            <person name="Walsh D.A."/>
            <person name="Denef V.J."/>
            <person name="McMahon K.D."/>
            <person name="Konstantinidis K.T."/>
            <person name="Eloe-Fadrosh E.A."/>
            <person name="Kyrpides N.C."/>
            <person name="Woyke T."/>
        </authorList>
    </citation>
    <scope>NUCLEOTIDE SEQUENCE</scope>
    <source>
        <strain evidence="12">GVMAG-M-3300023109-53</strain>
    </source>
</reference>
<dbReference type="Pfam" id="PF00096">
    <property type="entry name" value="zf-C2H2"/>
    <property type="match status" value="1"/>
</dbReference>
<keyword evidence="6" id="KW-0479">Metal-binding</keyword>